<evidence type="ECO:0000259" key="3">
    <source>
        <dbReference type="Pfam" id="PF02371"/>
    </source>
</evidence>
<dbReference type="Proteomes" id="UP000036196">
    <property type="component" value="Unassembled WGS sequence"/>
</dbReference>
<evidence type="ECO:0000313" key="4">
    <source>
        <dbReference type="EMBL" id="KMK01785.1"/>
    </source>
</evidence>
<reference evidence="4 5" key="1">
    <citation type="submission" date="2015-05" db="EMBL/GenBank/DDBJ databases">
        <title>Genome sequences of Pluralibacter gergoviae.</title>
        <authorList>
            <person name="Greninger A.L."/>
            <person name="Miller S."/>
        </authorList>
    </citation>
    <scope>NUCLEOTIDE SEQUENCE [LARGE SCALE GENOMIC DNA]</scope>
    <source>
        <strain evidence="4 5">JS81F13</strain>
    </source>
</reference>
<dbReference type="RefSeq" id="WP_043082595.1">
    <property type="nucleotide sequence ID" value="NZ_CP009450.1"/>
</dbReference>
<feature type="domain" description="Transposase IS110-like N-terminal" evidence="2">
    <location>
        <begin position="4"/>
        <end position="157"/>
    </location>
</feature>
<name>A0A089R7T6_PLUGE</name>
<dbReference type="PANTHER" id="PTHR33055:SF3">
    <property type="entry name" value="PUTATIVE TRANSPOSASE FOR IS117-RELATED"/>
    <property type="match status" value="1"/>
</dbReference>
<dbReference type="InterPro" id="IPR047650">
    <property type="entry name" value="Transpos_IS110"/>
</dbReference>
<evidence type="ECO:0000256" key="1">
    <source>
        <dbReference type="SAM" id="Coils"/>
    </source>
</evidence>
<keyword evidence="1" id="KW-0175">Coiled coil</keyword>
<evidence type="ECO:0000313" key="5">
    <source>
        <dbReference type="Proteomes" id="UP000036196"/>
    </source>
</evidence>
<evidence type="ECO:0000259" key="2">
    <source>
        <dbReference type="Pfam" id="PF01548"/>
    </source>
</evidence>
<dbReference type="Pfam" id="PF01548">
    <property type="entry name" value="DEDD_Tnp_IS110"/>
    <property type="match status" value="1"/>
</dbReference>
<sequence>MIQLGIDVGKSKIDLCLKSDGPEGSKKTKVLPNGPDVAVTVLGWLMKQKISPSEVQVIMEPTGTYHDHLAYGLYDRAIRVVIANPARVRAFAQGMGILTKNDTVDADVLARYGAMRQPEAWLPPSPAIRELKALLSRRDALLQDVNRENNRLEKLLSTRGSAQVELSVRKILQALNGELEAVQALTDDHIDTHPDLKRDMEYLTSIKGVGAAVGSTLLTVLRGNHFRSAEQAAAWLGVVPKEKRSGSSIRGRTRLSKCGPPAVRAKLYMAALVAAKYNPHLKAFYERLVSAGKAKRSALGGVMRKLVHICYSVLMKQQKYDENYTAAA</sequence>
<dbReference type="GO" id="GO:0006313">
    <property type="term" value="P:DNA transposition"/>
    <property type="evidence" value="ECO:0007669"/>
    <property type="project" value="InterPro"/>
</dbReference>
<protein>
    <submittedName>
        <fullName evidence="4">Uncharacterized protein</fullName>
    </submittedName>
</protein>
<dbReference type="InterPro" id="IPR003346">
    <property type="entry name" value="Transposase_20"/>
</dbReference>
<dbReference type="PATRIC" id="fig|61647.15.peg.5421"/>
<organism evidence="4 5">
    <name type="scientific">Pluralibacter gergoviae</name>
    <name type="common">Enterobacter gergoviae</name>
    <dbReference type="NCBI Taxonomy" id="61647"/>
    <lineage>
        <taxon>Bacteria</taxon>
        <taxon>Pseudomonadati</taxon>
        <taxon>Pseudomonadota</taxon>
        <taxon>Gammaproteobacteria</taxon>
        <taxon>Enterobacterales</taxon>
        <taxon>Enterobacteriaceae</taxon>
        <taxon>Pluralibacter</taxon>
    </lineage>
</organism>
<dbReference type="KEGG" id="pge:LG71_17735"/>
<dbReference type="KEGG" id="pge:LG71_23430"/>
<dbReference type="KEGG" id="pge:LG71_11260"/>
<feature type="coiled-coil region" evidence="1">
    <location>
        <begin position="131"/>
        <end position="158"/>
    </location>
</feature>
<feature type="domain" description="Transposase IS116/IS110/IS902 C-terminal" evidence="3">
    <location>
        <begin position="201"/>
        <end position="286"/>
    </location>
</feature>
<accession>A0A089R7T6</accession>
<dbReference type="AlphaFoldDB" id="A0A089R7T6"/>
<dbReference type="InterPro" id="IPR002525">
    <property type="entry name" value="Transp_IS110-like_N"/>
</dbReference>
<dbReference type="GO" id="GO:0003677">
    <property type="term" value="F:DNA binding"/>
    <property type="evidence" value="ECO:0007669"/>
    <property type="project" value="InterPro"/>
</dbReference>
<dbReference type="NCBIfam" id="NF033542">
    <property type="entry name" value="transpos_IS110"/>
    <property type="match status" value="1"/>
</dbReference>
<dbReference type="KEGG" id="pge:LG71_15850"/>
<dbReference type="PANTHER" id="PTHR33055">
    <property type="entry name" value="TRANSPOSASE FOR INSERTION SEQUENCE ELEMENT IS1111A"/>
    <property type="match status" value="1"/>
</dbReference>
<dbReference type="EMBL" id="LDZF01000087">
    <property type="protein sequence ID" value="KMK01785.1"/>
    <property type="molecule type" value="Genomic_DNA"/>
</dbReference>
<keyword evidence="5" id="KW-1185">Reference proteome</keyword>
<gene>
    <name evidence="4" type="ORF">ABW06_25970</name>
</gene>
<dbReference type="Pfam" id="PF02371">
    <property type="entry name" value="Transposase_20"/>
    <property type="match status" value="1"/>
</dbReference>
<proteinExistence type="predicted"/>
<dbReference type="eggNOG" id="COG3547">
    <property type="taxonomic scope" value="Bacteria"/>
</dbReference>
<dbReference type="GO" id="GO:0004803">
    <property type="term" value="F:transposase activity"/>
    <property type="evidence" value="ECO:0007669"/>
    <property type="project" value="InterPro"/>
</dbReference>
<comment type="caution">
    <text evidence="4">The sequence shown here is derived from an EMBL/GenBank/DDBJ whole genome shotgun (WGS) entry which is preliminary data.</text>
</comment>